<comment type="caution">
    <text evidence="7">The sequence shown here is derived from an EMBL/GenBank/DDBJ whole genome shotgun (WGS) entry which is preliminary data.</text>
</comment>
<sequence>MQQPSTSSPPAQPPPAAAADAPSPAPAPTPAPASLSPPQAAAAAASPAEPALTAAQKALRSKPSRSPEDPEKKIKKLKDVEISFPIVYGTISFWLGKKASEYNSHKWTVYIRHANNEDLSVIVKRAVFQLHPSFTNPTRVIEQPPFELSETGWGEFEIAITLYFHSDASEKRVDLFHQLKLYPEEEAGPQSTKKPVVVETYDEVVFTEPSEAFFLRVQNHPAATVPRLPPGITLSSPGPMEHMPHDKKRYDNKDHPLSQWYSNFSEADELLKLAAARQQVQAHIAKLRRQLSMIEGMPQQSRGLSVPGQQYGHG</sequence>
<keyword evidence="3 4" id="KW-0539">Nucleus</keyword>
<dbReference type="PROSITE" id="PS51037">
    <property type="entry name" value="YEATS"/>
    <property type="match status" value="1"/>
</dbReference>
<evidence type="ECO:0000313" key="7">
    <source>
        <dbReference type="EMBL" id="KAK1604053.1"/>
    </source>
</evidence>
<dbReference type="PANTHER" id="PTHR47573:SF1">
    <property type="entry name" value="PROTEIN AF-9 HOMOLOG"/>
    <property type="match status" value="1"/>
</dbReference>
<dbReference type="Pfam" id="PF03366">
    <property type="entry name" value="YEATS"/>
    <property type="match status" value="1"/>
</dbReference>
<evidence type="ECO:0000313" key="8">
    <source>
        <dbReference type="Proteomes" id="UP001231189"/>
    </source>
</evidence>
<dbReference type="GO" id="GO:0006355">
    <property type="term" value="P:regulation of DNA-templated transcription"/>
    <property type="evidence" value="ECO:0007669"/>
    <property type="project" value="InterPro"/>
</dbReference>
<keyword evidence="8" id="KW-1185">Reference proteome</keyword>
<dbReference type="AlphaFoldDB" id="A0AAD8VGD2"/>
<dbReference type="InterPro" id="IPR038704">
    <property type="entry name" value="YEAST_sf"/>
</dbReference>
<name>A0AAD8VGD2_LOLMU</name>
<evidence type="ECO:0000256" key="1">
    <source>
        <dbReference type="ARBA" id="ARBA00023015"/>
    </source>
</evidence>
<gene>
    <name evidence="7" type="ORF">QYE76_027726</name>
</gene>
<dbReference type="GO" id="GO:0005634">
    <property type="term" value="C:nucleus"/>
    <property type="evidence" value="ECO:0007669"/>
    <property type="project" value="UniProtKB-SubCell"/>
</dbReference>
<feature type="region of interest" description="Disordered" evidence="5">
    <location>
        <begin position="1"/>
        <end position="73"/>
    </location>
</feature>
<comment type="subcellular location">
    <subcellularLocation>
        <location evidence="4">Nucleus</location>
    </subcellularLocation>
</comment>
<proteinExistence type="predicted"/>
<evidence type="ECO:0000256" key="3">
    <source>
        <dbReference type="ARBA" id="ARBA00023242"/>
    </source>
</evidence>
<dbReference type="Proteomes" id="UP001231189">
    <property type="component" value="Unassembled WGS sequence"/>
</dbReference>
<dbReference type="Gene3D" id="2.60.40.1970">
    <property type="entry name" value="YEATS domain"/>
    <property type="match status" value="1"/>
</dbReference>
<evidence type="ECO:0000259" key="6">
    <source>
        <dbReference type="PROSITE" id="PS51037"/>
    </source>
</evidence>
<dbReference type="EMBL" id="JAUUTY010000007">
    <property type="protein sequence ID" value="KAK1604053.1"/>
    <property type="molecule type" value="Genomic_DNA"/>
</dbReference>
<evidence type="ECO:0000256" key="4">
    <source>
        <dbReference type="PROSITE-ProRule" id="PRU00376"/>
    </source>
</evidence>
<reference evidence="7" key="1">
    <citation type="submission" date="2023-07" db="EMBL/GenBank/DDBJ databases">
        <title>A chromosome-level genome assembly of Lolium multiflorum.</title>
        <authorList>
            <person name="Chen Y."/>
            <person name="Copetti D."/>
            <person name="Kolliker R."/>
            <person name="Studer B."/>
        </authorList>
    </citation>
    <scope>NUCLEOTIDE SEQUENCE</scope>
    <source>
        <strain evidence="7">02402/16</strain>
        <tissue evidence="7">Leaf</tissue>
    </source>
</reference>
<keyword evidence="2" id="KW-0804">Transcription</keyword>
<keyword evidence="1" id="KW-0805">Transcription regulation</keyword>
<feature type="domain" description="YEATS" evidence="6">
    <location>
        <begin position="76"/>
        <end position="220"/>
    </location>
</feature>
<dbReference type="InterPro" id="IPR055129">
    <property type="entry name" value="YEATS_dom"/>
</dbReference>
<dbReference type="CDD" id="cd16910">
    <property type="entry name" value="YEATS_TFIID14_like"/>
    <property type="match status" value="1"/>
</dbReference>
<evidence type="ECO:0000256" key="2">
    <source>
        <dbReference type="ARBA" id="ARBA00023163"/>
    </source>
</evidence>
<protein>
    <recommendedName>
        <fullName evidence="6">YEATS domain-containing protein</fullName>
    </recommendedName>
</protein>
<organism evidence="7 8">
    <name type="scientific">Lolium multiflorum</name>
    <name type="common">Italian ryegrass</name>
    <name type="synonym">Lolium perenne subsp. multiflorum</name>
    <dbReference type="NCBI Taxonomy" id="4521"/>
    <lineage>
        <taxon>Eukaryota</taxon>
        <taxon>Viridiplantae</taxon>
        <taxon>Streptophyta</taxon>
        <taxon>Embryophyta</taxon>
        <taxon>Tracheophyta</taxon>
        <taxon>Spermatophyta</taxon>
        <taxon>Magnoliopsida</taxon>
        <taxon>Liliopsida</taxon>
        <taxon>Poales</taxon>
        <taxon>Poaceae</taxon>
        <taxon>BOP clade</taxon>
        <taxon>Pooideae</taxon>
        <taxon>Poodae</taxon>
        <taxon>Poeae</taxon>
        <taxon>Poeae Chloroplast Group 2 (Poeae type)</taxon>
        <taxon>Loliodinae</taxon>
        <taxon>Loliinae</taxon>
        <taxon>Lolium</taxon>
    </lineage>
</organism>
<evidence type="ECO:0000256" key="5">
    <source>
        <dbReference type="SAM" id="MobiDB-lite"/>
    </source>
</evidence>
<dbReference type="PANTHER" id="PTHR47573">
    <property type="entry name" value="PROTEIN AF-9 HOMOLOG"/>
    <property type="match status" value="1"/>
</dbReference>
<feature type="compositionally biased region" description="Low complexity" evidence="5">
    <location>
        <begin position="32"/>
        <end position="56"/>
    </location>
</feature>
<accession>A0AAD8VGD2</accession>
<dbReference type="InterPro" id="IPR005033">
    <property type="entry name" value="YEATS"/>
</dbReference>